<dbReference type="OrthoDB" id="415532at2759"/>
<dbReference type="OMA" id="QASSPDW"/>
<reference evidence="4 5" key="1">
    <citation type="journal article" date="2011" name="Cell">
        <title>Insight into structure and assembly of the nuclear pore complex by utilizing the genome of a eukaryotic thermophile.</title>
        <authorList>
            <person name="Amlacher S."/>
            <person name="Sarges P."/>
            <person name="Flemming D."/>
            <person name="van Noort V."/>
            <person name="Kunze R."/>
            <person name="Devos D.P."/>
            <person name="Arumugam M."/>
            <person name="Bork P."/>
            <person name="Hurt E."/>
        </authorList>
    </citation>
    <scope>NUCLEOTIDE SEQUENCE [LARGE SCALE GENOMIC DNA]</scope>
    <source>
        <strain evidence="5">DSM 1495 / CBS 144.50 / IMI 039719</strain>
    </source>
</reference>
<evidence type="ECO:0000313" key="5">
    <source>
        <dbReference type="Proteomes" id="UP000008066"/>
    </source>
</evidence>
<sequence length="637" mass="73712">MVPMYVFGSSQSSHETKTPILPVREVAMMMVMDALTDKPNWHTKIEDETIVAKWRQEALTQDEMGLWTYIVPESVLRSGFRVPKKTRLISEKAFDYVRKTRFLCDEVVGVEDAIQRWVTKGAPIIPKVDPRNTSILWSEKYQWLPANVSFQDNGTVKFTSYINNLHPTKHPEIYRLTEQLIEIAIPAWDRILTPWTYEGRPCITPRRIGLGPLVYDENGEQAEELWDELNLDLIASYEAEHGEIEIDMWHEDAPEHYLSLRDREELQDKEARRARDIARMKWQKLREPKLPEPEEFRPLNFEASSDLRTQFKDTGLQVIVKMASIELTPEKPMFPEGGWHIEGKNNEHIVATALYYLDSDNVTPSYLSFRMVTDEVQEELSELTGQNEHEFYGYVCGTSLVGGPAIQAYGRVETREGRFLAFPNVMQHRVSGFGLKDKTKPGHRRFIALWLVDPSQRIISTANVPPQRFDWWAEVMRENFSSAAKHLSTDPPHQQSSDEEEPLTTNDDVLRMVFGSSYARLPAELKDMILTKCKEMETLMTKEEAETHLKQLMDERTMFDGRKEMSNFYRHHYLVHKASSSSVEHNAPYIMRAITIAKIGSHVPFFASRCFFEAVDLATYRWVELQKNLSLNLNSGA</sequence>
<accession>G0SCQ1</accession>
<feature type="domain" description="DUF4246" evidence="2">
    <location>
        <begin position="99"/>
        <end position="474"/>
    </location>
</feature>
<dbReference type="Proteomes" id="UP000008066">
    <property type="component" value="Unassembled WGS sequence"/>
</dbReference>
<organism evidence="5">
    <name type="scientific">Chaetomium thermophilum (strain DSM 1495 / CBS 144.50 / IMI 039719)</name>
    <name type="common">Thermochaetoides thermophila</name>
    <dbReference type="NCBI Taxonomy" id="759272"/>
    <lineage>
        <taxon>Eukaryota</taxon>
        <taxon>Fungi</taxon>
        <taxon>Dikarya</taxon>
        <taxon>Ascomycota</taxon>
        <taxon>Pezizomycotina</taxon>
        <taxon>Sordariomycetes</taxon>
        <taxon>Sordariomycetidae</taxon>
        <taxon>Sordariales</taxon>
        <taxon>Chaetomiaceae</taxon>
        <taxon>Thermochaetoides</taxon>
    </lineage>
</organism>
<dbReference type="Pfam" id="PF14033">
    <property type="entry name" value="DUF4246"/>
    <property type="match status" value="1"/>
</dbReference>
<dbReference type="HOGENOM" id="CLU_012066_2_0_1"/>
<dbReference type="AlphaFoldDB" id="G0SCQ1"/>
<dbReference type="RefSeq" id="XP_006696122.1">
    <property type="nucleotide sequence ID" value="XM_006696059.1"/>
</dbReference>
<feature type="domain" description="DUF4246" evidence="3">
    <location>
        <begin position="14"/>
        <end position="57"/>
    </location>
</feature>
<dbReference type="KEGG" id="cthr:CTHT_0058020"/>
<dbReference type="GeneID" id="18259840"/>
<dbReference type="InterPro" id="IPR049207">
    <property type="entry name" value="DUF4246_N"/>
</dbReference>
<gene>
    <name evidence="4" type="ORF">CTHT_0058020</name>
</gene>
<dbReference type="eggNOG" id="ENOG502QQIE">
    <property type="taxonomic scope" value="Eukaryota"/>
</dbReference>
<proteinExistence type="predicted"/>
<dbReference type="PANTHER" id="PTHR33119">
    <property type="entry name" value="IFI3P"/>
    <property type="match status" value="1"/>
</dbReference>
<protein>
    <submittedName>
        <fullName evidence="4">Uncharacterized protein</fullName>
    </submittedName>
</protein>
<evidence type="ECO:0000313" key="4">
    <source>
        <dbReference type="EMBL" id="EGS19177.1"/>
    </source>
</evidence>
<feature type="region of interest" description="Disordered" evidence="1">
    <location>
        <begin position="484"/>
        <end position="506"/>
    </location>
</feature>
<dbReference type="STRING" id="759272.G0SCQ1"/>
<dbReference type="EMBL" id="GL988045">
    <property type="protein sequence ID" value="EGS19177.1"/>
    <property type="molecule type" value="Genomic_DNA"/>
</dbReference>
<evidence type="ECO:0000256" key="1">
    <source>
        <dbReference type="SAM" id="MobiDB-lite"/>
    </source>
</evidence>
<name>G0SCQ1_CHATD</name>
<evidence type="ECO:0000259" key="3">
    <source>
        <dbReference type="Pfam" id="PF21666"/>
    </source>
</evidence>
<dbReference type="PANTHER" id="PTHR33119:SF1">
    <property type="entry name" value="FE2OG DIOXYGENASE DOMAIN-CONTAINING PROTEIN"/>
    <property type="match status" value="1"/>
</dbReference>
<dbReference type="Pfam" id="PF21666">
    <property type="entry name" value="DUF4246_N"/>
    <property type="match status" value="1"/>
</dbReference>
<evidence type="ECO:0000259" key="2">
    <source>
        <dbReference type="Pfam" id="PF14033"/>
    </source>
</evidence>
<keyword evidence="5" id="KW-1185">Reference proteome</keyword>
<dbReference type="InterPro" id="IPR049192">
    <property type="entry name" value="DUF4246_C"/>
</dbReference>
<dbReference type="InterPro" id="IPR025340">
    <property type="entry name" value="DUF4246"/>
</dbReference>